<gene>
    <name evidence="2" type="ORF">LK10_14430</name>
</gene>
<dbReference type="STRING" id="1338436.LK10_14430"/>
<dbReference type="RefSeq" id="WP_043125040.1">
    <property type="nucleotide sequence ID" value="NZ_JTDL01000138.1"/>
</dbReference>
<dbReference type="CDD" id="cd04301">
    <property type="entry name" value="NAT_SF"/>
    <property type="match status" value="1"/>
</dbReference>
<reference evidence="2 3" key="1">
    <citation type="submission" date="2014-09" db="EMBL/GenBank/DDBJ databases">
        <title>Genome sequence of Sinomonas sp. MUSC 117.</title>
        <authorList>
            <person name="Lee L.-H."/>
        </authorList>
    </citation>
    <scope>NUCLEOTIDE SEQUENCE [LARGE SCALE GENOMIC DNA]</scope>
    <source>
        <strain evidence="2 3">MUSC 117</strain>
    </source>
</reference>
<dbReference type="GO" id="GO:0016747">
    <property type="term" value="F:acyltransferase activity, transferring groups other than amino-acyl groups"/>
    <property type="evidence" value="ECO:0007669"/>
    <property type="project" value="InterPro"/>
</dbReference>
<evidence type="ECO:0000313" key="3">
    <source>
        <dbReference type="Proteomes" id="UP000030982"/>
    </source>
</evidence>
<dbReference type="InterPro" id="IPR016181">
    <property type="entry name" value="Acyl_CoA_acyltransferase"/>
</dbReference>
<evidence type="ECO:0000259" key="1">
    <source>
        <dbReference type="PROSITE" id="PS51186"/>
    </source>
</evidence>
<protein>
    <recommendedName>
        <fullName evidence="1">N-acetyltransferase domain-containing protein</fullName>
    </recommendedName>
</protein>
<feature type="domain" description="N-acetyltransferase" evidence="1">
    <location>
        <begin position="100"/>
        <end position="234"/>
    </location>
</feature>
<dbReference type="AlphaFoldDB" id="A0A0B2AIR3"/>
<dbReference type="PROSITE" id="PS51186">
    <property type="entry name" value="GNAT"/>
    <property type="match status" value="1"/>
</dbReference>
<dbReference type="InterPro" id="IPR000182">
    <property type="entry name" value="GNAT_dom"/>
</dbReference>
<dbReference type="Pfam" id="PF00583">
    <property type="entry name" value="Acetyltransf_1"/>
    <property type="match status" value="1"/>
</dbReference>
<dbReference type="SUPFAM" id="SSF55729">
    <property type="entry name" value="Acyl-CoA N-acyltransferases (Nat)"/>
    <property type="match status" value="1"/>
</dbReference>
<dbReference type="Proteomes" id="UP000030982">
    <property type="component" value="Unassembled WGS sequence"/>
</dbReference>
<evidence type="ECO:0000313" key="2">
    <source>
        <dbReference type="EMBL" id="KHL01783.1"/>
    </source>
</evidence>
<accession>A0A0B2AIR3</accession>
<organism evidence="2 3">
    <name type="scientific">Sinomonas humi</name>
    <dbReference type="NCBI Taxonomy" id="1338436"/>
    <lineage>
        <taxon>Bacteria</taxon>
        <taxon>Bacillati</taxon>
        <taxon>Actinomycetota</taxon>
        <taxon>Actinomycetes</taxon>
        <taxon>Micrococcales</taxon>
        <taxon>Micrococcaceae</taxon>
        <taxon>Sinomonas</taxon>
    </lineage>
</organism>
<dbReference type="OrthoDB" id="4824241at2"/>
<dbReference type="Gene3D" id="3.40.630.30">
    <property type="match status" value="1"/>
</dbReference>
<sequence>MNETFHESSRGIVRLAWARRLGLPDLSFSDDGGRLLGFRDSARELIAVELFGQLALSGPTALVNEAADLADDDLLGGGALLRVAGPGAHALSTAVLGFADDLPLFQPETEPEVSRGNPQAVELETRCPPDDVSSAGIERRDHRFTLMLDGEPVACAAYSVIEGLLADLGVLVAPGFRGRGLGAFMVRLVAHEALAEGFLVQVEAQAQNAGALRLADTVGVAPSARVASVKLRTR</sequence>
<name>A0A0B2AIR3_9MICC</name>
<dbReference type="EMBL" id="JTDL01000138">
    <property type="protein sequence ID" value="KHL01783.1"/>
    <property type="molecule type" value="Genomic_DNA"/>
</dbReference>
<keyword evidence="3" id="KW-1185">Reference proteome</keyword>
<proteinExistence type="predicted"/>
<comment type="caution">
    <text evidence="2">The sequence shown here is derived from an EMBL/GenBank/DDBJ whole genome shotgun (WGS) entry which is preliminary data.</text>
</comment>